<dbReference type="AlphaFoldDB" id="F2LT89"/>
<protein>
    <recommendedName>
        <fullName evidence="3">Fe2OG dioxygenase domain-containing protein</fullName>
    </recommendedName>
</protein>
<dbReference type="HOGENOM" id="CLU_080184_0_0_4"/>
<accession>F2LT89</accession>
<keyword evidence="2" id="KW-1185">Reference proteome</keyword>
<dbReference type="Gene3D" id="2.60.120.620">
    <property type="entry name" value="q2cbj1_9rhob like domain"/>
    <property type="match status" value="1"/>
</dbReference>
<name>F2LT89_BURGS</name>
<reference evidence="1 2" key="1">
    <citation type="journal article" date="2011" name="J. Bacteriol.">
        <title>Complete genome sequence of Burkholderia gladioli BSR3.</title>
        <authorList>
            <person name="Seo Y.S."/>
            <person name="Lim J."/>
            <person name="Choi B.S."/>
            <person name="Kim H."/>
            <person name="Goo E."/>
            <person name="Lee B."/>
            <person name="Lim J.S."/>
            <person name="Choi I.Y."/>
            <person name="Moon J.S."/>
            <person name="Kim J."/>
            <person name="Hwang I."/>
        </authorList>
    </citation>
    <scope>NUCLEOTIDE SEQUENCE [LARGE SCALE GENOMIC DNA]</scope>
    <source>
        <strain evidence="1 2">BSR3</strain>
        <plasmid evidence="1">bgla_4p</plasmid>
    </source>
</reference>
<gene>
    <name evidence="1" type="ordered locus">bgla_4p2760</name>
</gene>
<dbReference type="RefSeq" id="WP_013700205.1">
    <property type="nucleotide sequence ID" value="NC_015383.1"/>
</dbReference>
<evidence type="ECO:0008006" key="3">
    <source>
        <dbReference type="Google" id="ProtNLM"/>
    </source>
</evidence>
<dbReference type="Pfam" id="PF22814">
    <property type="entry name" value="WelO5"/>
    <property type="match status" value="1"/>
</dbReference>
<dbReference type="KEGG" id="bgd:bgla_4p2760"/>
<organism evidence="1 2">
    <name type="scientific">Burkholderia gladioli (strain BSR3)</name>
    <dbReference type="NCBI Taxonomy" id="999541"/>
    <lineage>
        <taxon>Bacteria</taxon>
        <taxon>Pseudomonadati</taxon>
        <taxon>Pseudomonadota</taxon>
        <taxon>Betaproteobacteria</taxon>
        <taxon>Burkholderiales</taxon>
        <taxon>Burkholderiaceae</taxon>
        <taxon>Burkholderia</taxon>
    </lineage>
</organism>
<sequence length="284" mass="31944">MSSSPRLRNCESTPAPFERFEFHDMAGLDFEKLRDVVDGRCAGVIFRSVIAADTCRLVSDNFRRHPGRYVRGADAPATYVGVYHYAKDLEFYLTQALETNAQLDRLFEGTENLWSSFTNWAADGFRGDGTKYRIAEFEGRHAARFVMRTWAGTGNYALLPHEDEAQCHDPRQTGFEIQQAAANPIVAVNICLDNAADADLHYWNLIPDEASRNGLGLTYTGSPYPQSMLNDLDMQEIKIGVGDIYCFNGKAIHAVGRPRDTSGTRSTISFLMARRDERTVIHWS</sequence>
<geneLocation type="plasmid" evidence="1 2">
    <name>bgla_4p</name>
</geneLocation>
<dbReference type="InterPro" id="IPR055091">
    <property type="entry name" value="WelO5-like"/>
</dbReference>
<proteinExistence type="predicted"/>
<dbReference type="Proteomes" id="UP000008316">
    <property type="component" value="Plasmid bgla_4p"/>
</dbReference>
<keyword evidence="1" id="KW-0614">Plasmid</keyword>
<evidence type="ECO:0000313" key="1">
    <source>
        <dbReference type="EMBL" id="AEA66035.1"/>
    </source>
</evidence>
<evidence type="ECO:0000313" key="2">
    <source>
        <dbReference type="Proteomes" id="UP000008316"/>
    </source>
</evidence>
<dbReference type="EMBL" id="CP002604">
    <property type="protein sequence ID" value="AEA66035.1"/>
    <property type="molecule type" value="Genomic_DNA"/>
</dbReference>